<proteinExistence type="predicted"/>
<name>B9YYU8_9NEIS</name>
<dbReference type="AlphaFoldDB" id="B9YYU8"/>
<dbReference type="RefSeq" id="WP_008952303.1">
    <property type="nucleotide sequence ID" value="NZ_ACIS01000001.1"/>
</dbReference>
<protein>
    <recommendedName>
        <fullName evidence="4">DUF2635 domain-containing protein</fullName>
    </recommendedName>
</protein>
<evidence type="ECO:0000313" key="3">
    <source>
        <dbReference type="Proteomes" id="UP000003165"/>
    </source>
</evidence>
<keyword evidence="3" id="KW-1185">Reference proteome</keyword>
<reference evidence="2 3" key="1">
    <citation type="submission" date="2009-02" db="EMBL/GenBank/DDBJ databases">
        <title>Sequencing of the draft genome and assembly of Lutiella nitroferrum 2002.</title>
        <authorList>
            <consortium name="US DOE Joint Genome Institute (JGI-PGF)"/>
            <person name="Lucas S."/>
            <person name="Copeland A."/>
            <person name="Lapidus A."/>
            <person name="Glavina del Rio T."/>
            <person name="Tice H."/>
            <person name="Bruce D."/>
            <person name="Goodwin L."/>
            <person name="Pitluck S."/>
            <person name="Larimer F."/>
            <person name="Land M.L."/>
            <person name="Hauser L."/>
            <person name="Coates J.D."/>
        </authorList>
    </citation>
    <scope>NUCLEOTIDE SEQUENCE [LARGE SCALE GENOMIC DNA]</scope>
    <source>
        <strain evidence="2 3">2002</strain>
    </source>
</reference>
<feature type="region of interest" description="Disordered" evidence="1">
    <location>
        <begin position="1"/>
        <end position="26"/>
    </location>
</feature>
<evidence type="ECO:0008006" key="4">
    <source>
        <dbReference type="Google" id="ProtNLM"/>
    </source>
</evidence>
<organism evidence="2 3">
    <name type="scientific">Pseudogulbenkiania ferrooxidans 2002</name>
    <dbReference type="NCBI Taxonomy" id="279714"/>
    <lineage>
        <taxon>Bacteria</taxon>
        <taxon>Pseudomonadati</taxon>
        <taxon>Pseudomonadota</taxon>
        <taxon>Betaproteobacteria</taxon>
        <taxon>Neisseriales</taxon>
        <taxon>Chromobacteriaceae</taxon>
        <taxon>Pseudogulbenkiania</taxon>
    </lineage>
</organism>
<evidence type="ECO:0000256" key="1">
    <source>
        <dbReference type="SAM" id="MobiDB-lite"/>
    </source>
</evidence>
<evidence type="ECO:0000313" key="2">
    <source>
        <dbReference type="EMBL" id="EEG10301.1"/>
    </source>
</evidence>
<comment type="caution">
    <text evidence="2">The sequence shown here is derived from an EMBL/GenBank/DDBJ whole genome shotgun (WGS) entry which is preliminary data.</text>
</comment>
<dbReference type="EMBL" id="ACIS01000001">
    <property type="protein sequence ID" value="EEG10301.1"/>
    <property type="molecule type" value="Genomic_DNA"/>
</dbReference>
<gene>
    <name evidence="2" type="ORF">FuraDRAFT_0283</name>
</gene>
<dbReference type="Proteomes" id="UP000003165">
    <property type="component" value="Unassembled WGS sequence"/>
</dbReference>
<dbReference type="InterPro" id="IPR024400">
    <property type="entry name" value="DUF2635"/>
</dbReference>
<dbReference type="Pfam" id="PF10948">
    <property type="entry name" value="DUF2635"/>
    <property type="match status" value="1"/>
</dbReference>
<accession>B9YYU8</accession>
<sequence>MYLKPTDGLSVPDPDRGDLLPASGRELPETQYWLRRLADGDVQKAKPPTLKKGDQE</sequence>